<dbReference type="AlphaFoldDB" id="A0A2S1ERU7"/>
<name>A0A2S1ERU7_LIMRT</name>
<organism evidence="1 2">
    <name type="scientific">Limosilactobacillus reuteri</name>
    <name type="common">Lactobacillus reuteri</name>
    <dbReference type="NCBI Taxonomy" id="1598"/>
    <lineage>
        <taxon>Bacteria</taxon>
        <taxon>Bacillati</taxon>
        <taxon>Bacillota</taxon>
        <taxon>Bacilli</taxon>
        <taxon>Lactobacillales</taxon>
        <taxon>Lactobacillaceae</taxon>
        <taxon>Limosilactobacillus</taxon>
    </lineage>
</organism>
<accession>A0A2S1ERU7</accession>
<evidence type="ECO:0000313" key="1">
    <source>
        <dbReference type="EMBL" id="AWD62714.1"/>
    </source>
</evidence>
<gene>
    <name evidence="1" type="ORF">LWHH1689_1410</name>
</gene>
<sequence>MDSDLIKQNAYTKYGTAILADKDGNGYSVGVSRVIYDSHSDNDIGGYHFRTPDDDFNQEDSDRLVKEYQDWLDYKKDNFQLAGYKIASDDEQEIDLADCKK</sequence>
<proteinExistence type="predicted"/>
<reference evidence="1 2" key="1">
    <citation type="submission" date="2018-03" db="EMBL/GenBank/DDBJ databases">
        <title>Complete Genome Sequence of the Chinese traditional Highland Barley wine Isolate Lactobacillus reuteri WHH1689.</title>
        <authorList>
            <person name="Chen S."/>
            <person name="Chen L."/>
            <person name="Chen L."/>
            <person name="Li Y."/>
        </authorList>
    </citation>
    <scope>NUCLEOTIDE SEQUENCE [LARGE SCALE GENOMIC DNA]</scope>
    <source>
        <strain evidence="1 2">WHH1689</strain>
    </source>
</reference>
<dbReference type="Proteomes" id="UP000244369">
    <property type="component" value="Chromosome"/>
</dbReference>
<dbReference type="EMBL" id="CP027805">
    <property type="protein sequence ID" value="AWD62714.1"/>
    <property type="molecule type" value="Genomic_DNA"/>
</dbReference>
<evidence type="ECO:0000313" key="2">
    <source>
        <dbReference type="Proteomes" id="UP000244369"/>
    </source>
</evidence>
<protein>
    <submittedName>
        <fullName evidence="1">Uncharacterized protein</fullName>
    </submittedName>
</protein>